<reference evidence="9" key="1">
    <citation type="submission" date="2018-11" db="EMBL/GenBank/DDBJ databases">
        <authorList>
            <consortium name="Pathogen Informatics"/>
        </authorList>
    </citation>
    <scope>NUCLEOTIDE SEQUENCE</scope>
</reference>
<dbReference type="GO" id="GO:0016567">
    <property type="term" value="P:protein ubiquitination"/>
    <property type="evidence" value="ECO:0007669"/>
    <property type="project" value="TreeGrafter"/>
</dbReference>
<evidence type="ECO:0000256" key="4">
    <source>
        <dbReference type="ARBA" id="ARBA00022679"/>
    </source>
</evidence>
<dbReference type="Proteomes" id="UP000784294">
    <property type="component" value="Unassembled WGS sequence"/>
</dbReference>
<sequence>MLECTRRIQHSLTACLARGTEEVHLIKAGLWRIPVAVRCLSIFFALNFSDMLTIERRYSQEDNATSLDDEGDESVNFRSGSEEIKTKKAGQIISARVELKELINGANDPINYEERKDLLRQRRTRIHSSQFDTCHRLRFVDFYNLAFEAYLLNESPEHGLAELLAPRKPASRFNEKAEGHRDFSLLDYPFVLSLRIKRKLLEASNFDDCSNEMVRLAKVTLVNQLVADQPTDMNPLFLTIRVHRSNLLSESMEQLMAKRDELKKKLRVIFEDEVGVDMGGLTKEWFLLLTHDLFSNPESRLFRTDSTSQTAWFIIQPDRTLEQLKEIHLAGVLMGLAVYNGVNLDVHFPSVCYRKLLSPVDLPTVSQNLRHTWGRIGFCSVDLNDIKSINPVENIYYFD</sequence>
<protein>
    <recommendedName>
        <fullName evidence="3">HECT-type E3 ubiquitin transferase</fullName>
        <ecNumber evidence="3">2.3.2.26</ecNumber>
    </recommendedName>
</protein>
<dbReference type="EMBL" id="CAAALY010244367">
    <property type="protein sequence ID" value="VEL32580.1"/>
    <property type="molecule type" value="Genomic_DNA"/>
</dbReference>
<evidence type="ECO:0000256" key="5">
    <source>
        <dbReference type="ARBA" id="ARBA00022786"/>
    </source>
</evidence>
<evidence type="ECO:0000256" key="7">
    <source>
        <dbReference type="SAM" id="Coils"/>
    </source>
</evidence>
<evidence type="ECO:0000313" key="9">
    <source>
        <dbReference type="EMBL" id="VEL32580.1"/>
    </source>
</evidence>
<evidence type="ECO:0000259" key="8">
    <source>
        <dbReference type="PROSITE" id="PS50237"/>
    </source>
</evidence>
<comment type="catalytic activity">
    <reaction evidence="1">
        <text>S-ubiquitinyl-[E2 ubiquitin-conjugating enzyme]-L-cysteine + [acceptor protein]-L-lysine = [E2 ubiquitin-conjugating enzyme]-L-cysteine + N(6)-ubiquitinyl-[acceptor protein]-L-lysine.</text>
        <dbReference type="EC" id="2.3.2.26"/>
    </reaction>
</comment>
<dbReference type="AlphaFoldDB" id="A0A3S5ABG9"/>
<keyword evidence="4" id="KW-0808">Transferase</keyword>
<dbReference type="PANTHER" id="PTHR11254">
    <property type="entry name" value="HECT DOMAIN UBIQUITIN-PROTEIN LIGASE"/>
    <property type="match status" value="1"/>
</dbReference>
<dbReference type="GO" id="GO:0006511">
    <property type="term" value="P:ubiquitin-dependent protein catabolic process"/>
    <property type="evidence" value="ECO:0007669"/>
    <property type="project" value="TreeGrafter"/>
</dbReference>
<keyword evidence="10" id="KW-1185">Reference proteome</keyword>
<dbReference type="EC" id="2.3.2.26" evidence="3"/>
<dbReference type="Pfam" id="PF00632">
    <property type="entry name" value="HECT"/>
    <property type="match status" value="1"/>
</dbReference>
<comment type="caution">
    <text evidence="6">Lacks conserved residue(s) required for the propagation of feature annotation.</text>
</comment>
<dbReference type="PROSITE" id="PS50237">
    <property type="entry name" value="HECT"/>
    <property type="match status" value="1"/>
</dbReference>
<feature type="domain" description="HECT" evidence="8">
    <location>
        <begin position="258"/>
        <end position="357"/>
    </location>
</feature>
<evidence type="ECO:0000256" key="2">
    <source>
        <dbReference type="ARBA" id="ARBA00004906"/>
    </source>
</evidence>
<comment type="caution">
    <text evidence="9">The sequence shown here is derived from an EMBL/GenBank/DDBJ whole genome shotgun (WGS) entry which is preliminary data.</text>
</comment>
<feature type="coiled-coil region" evidence="7">
    <location>
        <begin position="245"/>
        <end position="272"/>
    </location>
</feature>
<dbReference type="InterPro" id="IPR050409">
    <property type="entry name" value="E3_ubiq-protein_ligase"/>
</dbReference>
<dbReference type="GO" id="GO:0005737">
    <property type="term" value="C:cytoplasm"/>
    <property type="evidence" value="ECO:0007669"/>
    <property type="project" value="TreeGrafter"/>
</dbReference>
<evidence type="ECO:0000313" key="10">
    <source>
        <dbReference type="Proteomes" id="UP000784294"/>
    </source>
</evidence>
<dbReference type="Gene3D" id="3.90.1750.10">
    <property type="entry name" value="Hect, E3 ligase catalytic domains"/>
    <property type="match status" value="1"/>
</dbReference>
<proteinExistence type="predicted"/>
<gene>
    <name evidence="9" type="ORF">PXEA_LOCUS26020</name>
</gene>
<evidence type="ECO:0000256" key="6">
    <source>
        <dbReference type="PROSITE-ProRule" id="PRU00104"/>
    </source>
</evidence>
<organism evidence="9 10">
    <name type="scientific">Protopolystoma xenopodis</name>
    <dbReference type="NCBI Taxonomy" id="117903"/>
    <lineage>
        <taxon>Eukaryota</taxon>
        <taxon>Metazoa</taxon>
        <taxon>Spiralia</taxon>
        <taxon>Lophotrochozoa</taxon>
        <taxon>Platyhelminthes</taxon>
        <taxon>Monogenea</taxon>
        <taxon>Polyopisthocotylea</taxon>
        <taxon>Polystomatidea</taxon>
        <taxon>Polystomatidae</taxon>
        <taxon>Protopolystoma</taxon>
    </lineage>
</organism>
<dbReference type="PANTHER" id="PTHR11254:SF444">
    <property type="entry name" value="HECT DOMAIN CONTAINING UBIQUITIN LIGASE"/>
    <property type="match status" value="1"/>
</dbReference>
<evidence type="ECO:0000256" key="3">
    <source>
        <dbReference type="ARBA" id="ARBA00012485"/>
    </source>
</evidence>
<dbReference type="OrthoDB" id="5981550at2759"/>
<keyword evidence="5 6" id="KW-0833">Ubl conjugation pathway</keyword>
<dbReference type="InterPro" id="IPR000569">
    <property type="entry name" value="HECT_dom"/>
</dbReference>
<keyword evidence="7" id="KW-0175">Coiled coil</keyword>
<accession>A0A3S5ABG9</accession>
<comment type="pathway">
    <text evidence="2">Protein modification; protein ubiquitination.</text>
</comment>
<dbReference type="SUPFAM" id="SSF56204">
    <property type="entry name" value="Hect, E3 ligase catalytic domain"/>
    <property type="match status" value="1"/>
</dbReference>
<dbReference type="GO" id="GO:0061630">
    <property type="term" value="F:ubiquitin protein ligase activity"/>
    <property type="evidence" value="ECO:0007669"/>
    <property type="project" value="UniProtKB-EC"/>
</dbReference>
<dbReference type="InterPro" id="IPR035983">
    <property type="entry name" value="Hect_E3_ubiquitin_ligase"/>
</dbReference>
<name>A0A3S5ABG9_9PLAT</name>
<evidence type="ECO:0000256" key="1">
    <source>
        <dbReference type="ARBA" id="ARBA00000885"/>
    </source>
</evidence>